<comment type="cofactor">
    <cofactor evidence="1">
        <name>FMN</name>
        <dbReference type="ChEBI" id="CHEBI:58210"/>
    </cofactor>
</comment>
<dbReference type="Gene3D" id="3.20.20.70">
    <property type="entry name" value="Aldolase class I"/>
    <property type="match status" value="2"/>
</dbReference>
<keyword evidence="10 13" id="KW-0503">Monooxygenase</keyword>
<keyword evidence="14" id="KW-1185">Reference proteome</keyword>
<dbReference type="InterPro" id="IPR013785">
    <property type="entry name" value="Aldolase_TIM"/>
</dbReference>
<dbReference type="GO" id="GO:0006207">
    <property type="term" value="P:'de novo' pyrimidine nucleobase biosynthetic process"/>
    <property type="evidence" value="ECO:0007669"/>
    <property type="project" value="InterPro"/>
</dbReference>
<evidence type="ECO:0000256" key="1">
    <source>
        <dbReference type="ARBA" id="ARBA00001917"/>
    </source>
</evidence>
<evidence type="ECO:0000256" key="10">
    <source>
        <dbReference type="ARBA" id="ARBA00023033"/>
    </source>
</evidence>
<gene>
    <name evidence="13" type="ORF">BJ982_005791</name>
</gene>
<comment type="function">
    <text evidence="2">Nitronate monooxygenase that uses molecular oxygen to catalyze the oxidative denitrification of alkyl nitronates. Acts on propionate 3-nitronate (P3N), the presumed physiological substrate. Probably functions in the detoxification of P3N, a metabolic poison produced by plants and fungi as a defense mechanism.</text>
</comment>
<dbReference type="FunFam" id="3.20.20.70:FF:000154">
    <property type="entry name" value="Probable nitronate monooxygenase"/>
    <property type="match status" value="1"/>
</dbReference>
<reference evidence="13 14" key="1">
    <citation type="submission" date="2020-08" db="EMBL/GenBank/DDBJ databases">
        <title>Sequencing the genomes of 1000 actinobacteria strains.</title>
        <authorList>
            <person name="Klenk H.-P."/>
        </authorList>
    </citation>
    <scope>NUCLEOTIDE SEQUENCE [LARGE SCALE GENOMIC DNA]</scope>
    <source>
        <strain evidence="13 14">DSM 45784</strain>
    </source>
</reference>
<keyword evidence="5" id="KW-0216">Detoxification</keyword>
<evidence type="ECO:0000313" key="14">
    <source>
        <dbReference type="Proteomes" id="UP000542210"/>
    </source>
</evidence>
<dbReference type="InterPro" id="IPR001295">
    <property type="entry name" value="Dihydroorotate_DH_CS"/>
</dbReference>
<evidence type="ECO:0000256" key="7">
    <source>
        <dbReference type="ARBA" id="ARBA00022643"/>
    </source>
</evidence>
<dbReference type="CDD" id="cd04730">
    <property type="entry name" value="NPD_like"/>
    <property type="match status" value="1"/>
</dbReference>
<sequence length="370" mass="38264">MELSALPHPIVQAPLAGGPSTPELAVAVSGAGGLGFLAAGYRAPGDLDAEIAFVRERTDAPFGVNLFVPSPGEPDRAAVEAYAARLRPEADRSGVTLGVPAYDDDGWEDKLAIVVARRVPVVSFTFGLPSREVIARVRAAGTSVLVTVTTPEEAVAAAEAGADGLVAQGIEAGGHRGGFRDDAGDLGLLALLRLVLRATPLPVVASGGIADGEGVAAVLAAGAVAAQLGTAFLRTPEAGTNPAHRAALTAHDRPTPETGTPAAHREALTAYDRTEITRAFTGRRARGLVNRFLREHSAAAPPAYPHIHHLTAPLRAAARKSGDPDMLNLWAGQTYPLTEELPAADLVHRLSTDARAALARAARRYPTGNP</sequence>
<protein>
    <recommendedName>
        <fullName evidence="4">Probable nitronate monooxygenase</fullName>
    </recommendedName>
    <alternativeName>
        <fullName evidence="11">Propionate 3-nitronate monooxygenase</fullName>
    </alternativeName>
</protein>
<dbReference type="GO" id="GO:0009636">
    <property type="term" value="P:response to toxic substance"/>
    <property type="evidence" value="ECO:0007669"/>
    <property type="project" value="UniProtKB-KW"/>
</dbReference>
<dbReference type="PANTHER" id="PTHR42747">
    <property type="entry name" value="NITRONATE MONOOXYGENASE-RELATED"/>
    <property type="match status" value="1"/>
</dbReference>
<dbReference type="InterPro" id="IPR004136">
    <property type="entry name" value="NMO"/>
</dbReference>
<dbReference type="GO" id="GO:0016627">
    <property type="term" value="F:oxidoreductase activity, acting on the CH-CH group of donors"/>
    <property type="evidence" value="ECO:0007669"/>
    <property type="project" value="InterPro"/>
</dbReference>
<organism evidence="13 14">
    <name type="scientific">Sphaerisporangium siamense</name>
    <dbReference type="NCBI Taxonomy" id="795645"/>
    <lineage>
        <taxon>Bacteria</taxon>
        <taxon>Bacillati</taxon>
        <taxon>Actinomycetota</taxon>
        <taxon>Actinomycetes</taxon>
        <taxon>Streptosporangiales</taxon>
        <taxon>Streptosporangiaceae</taxon>
        <taxon>Sphaerisporangium</taxon>
    </lineage>
</organism>
<comment type="similarity">
    <text evidence="3">Belongs to the nitronate monooxygenase family. NMO class I subfamily.</text>
</comment>
<dbReference type="EMBL" id="JACHND010000001">
    <property type="protein sequence ID" value="MBB4704247.1"/>
    <property type="molecule type" value="Genomic_DNA"/>
</dbReference>
<dbReference type="PROSITE" id="PS00912">
    <property type="entry name" value="DHODEHASE_2"/>
    <property type="match status" value="1"/>
</dbReference>
<evidence type="ECO:0000256" key="4">
    <source>
        <dbReference type="ARBA" id="ARBA00013457"/>
    </source>
</evidence>
<dbReference type="GO" id="GO:0000166">
    <property type="term" value="F:nucleotide binding"/>
    <property type="evidence" value="ECO:0007669"/>
    <property type="project" value="UniProtKB-KW"/>
</dbReference>
<dbReference type="RefSeq" id="WP_184885182.1">
    <property type="nucleotide sequence ID" value="NZ_BOOV01000012.1"/>
</dbReference>
<comment type="catalytic activity">
    <reaction evidence="12">
        <text>3 propionate 3-nitronate + 3 O2 + H2O = 3 3-oxopropanoate + 2 nitrate + nitrite + H2O2 + 3 H(+)</text>
        <dbReference type="Rhea" id="RHEA:57332"/>
        <dbReference type="ChEBI" id="CHEBI:15377"/>
        <dbReference type="ChEBI" id="CHEBI:15378"/>
        <dbReference type="ChEBI" id="CHEBI:15379"/>
        <dbReference type="ChEBI" id="CHEBI:16240"/>
        <dbReference type="ChEBI" id="CHEBI:16301"/>
        <dbReference type="ChEBI" id="CHEBI:17632"/>
        <dbReference type="ChEBI" id="CHEBI:33190"/>
        <dbReference type="ChEBI" id="CHEBI:136067"/>
    </reaction>
</comment>
<dbReference type="Pfam" id="PF03060">
    <property type="entry name" value="NMO"/>
    <property type="match status" value="2"/>
</dbReference>
<dbReference type="GO" id="GO:0018580">
    <property type="term" value="F:nitronate monooxygenase activity"/>
    <property type="evidence" value="ECO:0007669"/>
    <property type="project" value="InterPro"/>
</dbReference>
<evidence type="ECO:0000256" key="12">
    <source>
        <dbReference type="ARBA" id="ARBA00049401"/>
    </source>
</evidence>
<evidence type="ECO:0000256" key="2">
    <source>
        <dbReference type="ARBA" id="ARBA00003535"/>
    </source>
</evidence>
<evidence type="ECO:0000313" key="13">
    <source>
        <dbReference type="EMBL" id="MBB4704247.1"/>
    </source>
</evidence>
<evidence type="ECO:0000256" key="5">
    <source>
        <dbReference type="ARBA" id="ARBA00022575"/>
    </source>
</evidence>
<keyword evidence="7" id="KW-0288">FMN</keyword>
<evidence type="ECO:0000256" key="8">
    <source>
        <dbReference type="ARBA" id="ARBA00022741"/>
    </source>
</evidence>
<dbReference type="SUPFAM" id="SSF51412">
    <property type="entry name" value="Inosine monophosphate dehydrogenase (IMPDH)"/>
    <property type="match status" value="1"/>
</dbReference>
<dbReference type="AlphaFoldDB" id="A0A7W7DCF3"/>
<accession>A0A7W7DCF3</accession>
<keyword evidence="6" id="KW-0285">Flavoprotein</keyword>
<keyword evidence="9 13" id="KW-0560">Oxidoreductase</keyword>
<proteinExistence type="inferred from homology"/>
<keyword evidence="8" id="KW-0547">Nucleotide-binding</keyword>
<comment type="caution">
    <text evidence="13">The sequence shown here is derived from an EMBL/GenBank/DDBJ whole genome shotgun (WGS) entry which is preliminary data.</text>
</comment>
<dbReference type="PANTHER" id="PTHR42747:SF3">
    <property type="entry name" value="NITRONATE MONOOXYGENASE-RELATED"/>
    <property type="match status" value="1"/>
</dbReference>
<evidence type="ECO:0000256" key="6">
    <source>
        <dbReference type="ARBA" id="ARBA00022630"/>
    </source>
</evidence>
<evidence type="ECO:0000256" key="11">
    <source>
        <dbReference type="ARBA" id="ARBA00031155"/>
    </source>
</evidence>
<evidence type="ECO:0000256" key="3">
    <source>
        <dbReference type="ARBA" id="ARBA00009881"/>
    </source>
</evidence>
<evidence type="ECO:0000256" key="9">
    <source>
        <dbReference type="ARBA" id="ARBA00023002"/>
    </source>
</evidence>
<dbReference type="Proteomes" id="UP000542210">
    <property type="component" value="Unassembled WGS sequence"/>
</dbReference>
<name>A0A7W7DCF3_9ACTN</name>